<gene>
    <name evidence="9" type="ORF">GRF29_154g1046983</name>
</gene>
<feature type="compositionally biased region" description="Low complexity" evidence="8">
    <location>
        <begin position="156"/>
        <end position="167"/>
    </location>
</feature>
<proteinExistence type="predicted"/>
<feature type="compositionally biased region" description="Polar residues" evidence="8">
    <location>
        <begin position="86"/>
        <end position="97"/>
    </location>
</feature>
<dbReference type="Pfam" id="PF13634">
    <property type="entry name" value="Nucleoporin_FG"/>
    <property type="match status" value="2"/>
</dbReference>
<keyword evidence="5" id="KW-0811">Translocation</keyword>
<feature type="compositionally biased region" description="Polar residues" evidence="8">
    <location>
        <begin position="34"/>
        <end position="64"/>
    </location>
</feature>
<keyword evidence="7" id="KW-0539">Nucleus</keyword>
<evidence type="ECO:0000256" key="2">
    <source>
        <dbReference type="ARBA" id="ARBA00022448"/>
    </source>
</evidence>
<feature type="compositionally biased region" description="Polar residues" evidence="8">
    <location>
        <begin position="140"/>
        <end position="155"/>
    </location>
</feature>
<evidence type="ECO:0000313" key="9">
    <source>
        <dbReference type="EMBL" id="KAK3202866.1"/>
    </source>
</evidence>
<accession>A0AAN6REQ1</accession>
<sequence>MAGFGRSNSLSINTSGSLFGNQQNQGQQSAGLFGTSTNNASQPQQQTTGLFGGASTTQASQPPQSAGLFGNASKPATGATGGLFGASTQQSQPQQGASLFGGPLGGNTTTQTQPSQSGGLFGGLGQNQNQNAQAKPSLFGASTQQNTAPTTSLFGSTQQNQSQPTNSLFGGMSTQQNTVGGLGQSTSQAVQMNDLSQIKGTTRINDLSPELQRDLQNIDDSIQKKIEKIQQIRETYPGHVQKLETVAPDVDYVEKKLSTVALGLENDAANISHLAKIVEKDQTDGELAFRAIINQALPTQFRYGNPSNLSSSMAKPANASGTEGDETTKPVDLIAYFNTRTDDLGKTLETYQSQIREIEQHLRTMEAGTYEKTQQLMGARNKNTDDRQQLVEALRAIEAAIMDSAKKVGRVRDEVTQVTLGGAVML</sequence>
<reference evidence="9 10" key="1">
    <citation type="submission" date="2021-02" db="EMBL/GenBank/DDBJ databases">
        <title>Genome assembly of Pseudopithomyces chartarum.</title>
        <authorList>
            <person name="Jauregui R."/>
            <person name="Singh J."/>
            <person name="Voisey C."/>
        </authorList>
    </citation>
    <scope>NUCLEOTIDE SEQUENCE [LARGE SCALE GENOMIC DNA]</scope>
    <source>
        <strain evidence="9 10">AGR01</strain>
    </source>
</reference>
<dbReference type="Gene3D" id="6.10.140.1350">
    <property type="match status" value="1"/>
</dbReference>
<dbReference type="GO" id="GO:0008139">
    <property type="term" value="F:nuclear localization sequence binding"/>
    <property type="evidence" value="ECO:0007669"/>
    <property type="project" value="InterPro"/>
</dbReference>
<dbReference type="EMBL" id="WVTA01000013">
    <property type="protein sequence ID" value="KAK3202866.1"/>
    <property type="molecule type" value="Genomic_DNA"/>
</dbReference>
<comment type="subcellular location">
    <subcellularLocation>
        <location evidence="1">Nucleus</location>
        <location evidence="1">Nuclear pore complex</location>
    </subcellularLocation>
</comment>
<dbReference type="GO" id="GO:0017056">
    <property type="term" value="F:structural constituent of nuclear pore"/>
    <property type="evidence" value="ECO:0007669"/>
    <property type="project" value="InterPro"/>
</dbReference>
<evidence type="ECO:0000256" key="6">
    <source>
        <dbReference type="ARBA" id="ARBA00023132"/>
    </source>
</evidence>
<evidence type="ECO:0000313" key="10">
    <source>
        <dbReference type="Proteomes" id="UP001280581"/>
    </source>
</evidence>
<keyword evidence="2" id="KW-0813">Transport</keyword>
<keyword evidence="6" id="KW-0906">Nuclear pore complex</keyword>
<dbReference type="GO" id="GO:0005643">
    <property type="term" value="C:nuclear pore"/>
    <property type="evidence" value="ECO:0007669"/>
    <property type="project" value="UniProtKB-SubCell"/>
</dbReference>
<evidence type="ECO:0000256" key="7">
    <source>
        <dbReference type="ARBA" id="ARBA00023242"/>
    </source>
</evidence>
<dbReference type="GO" id="GO:0015031">
    <property type="term" value="P:protein transport"/>
    <property type="evidence" value="ECO:0007669"/>
    <property type="project" value="UniProtKB-KW"/>
</dbReference>
<dbReference type="PANTHER" id="PTHR13437">
    <property type="entry name" value="NUCLEOPORIN P58/P45 NUCLEOPORIN-LIKE PROTEIN 1"/>
    <property type="match status" value="1"/>
</dbReference>
<keyword evidence="10" id="KW-1185">Reference proteome</keyword>
<evidence type="ECO:0000256" key="8">
    <source>
        <dbReference type="SAM" id="MobiDB-lite"/>
    </source>
</evidence>
<keyword evidence="4" id="KW-0653">Protein transport</keyword>
<dbReference type="PANTHER" id="PTHR13437:SF2">
    <property type="entry name" value="NUCLEOPORIN P58_P45"/>
    <property type="match status" value="1"/>
</dbReference>
<organism evidence="9 10">
    <name type="scientific">Pseudopithomyces chartarum</name>
    <dbReference type="NCBI Taxonomy" id="1892770"/>
    <lineage>
        <taxon>Eukaryota</taxon>
        <taxon>Fungi</taxon>
        <taxon>Dikarya</taxon>
        <taxon>Ascomycota</taxon>
        <taxon>Pezizomycotina</taxon>
        <taxon>Dothideomycetes</taxon>
        <taxon>Pleosporomycetidae</taxon>
        <taxon>Pleosporales</taxon>
        <taxon>Massarineae</taxon>
        <taxon>Didymosphaeriaceae</taxon>
        <taxon>Pseudopithomyces</taxon>
    </lineage>
</organism>
<dbReference type="InterPro" id="IPR024882">
    <property type="entry name" value="NUP58/p45/49"/>
</dbReference>
<feature type="region of interest" description="Disordered" evidence="8">
    <location>
        <begin position="307"/>
        <end position="326"/>
    </location>
</feature>
<evidence type="ECO:0000256" key="3">
    <source>
        <dbReference type="ARBA" id="ARBA00022816"/>
    </source>
</evidence>
<feature type="compositionally biased region" description="Low complexity" evidence="8">
    <location>
        <begin position="106"/>
        <end position="118"/>
    </location>
</feature>
<dbReference type="Pfam" id="PF21121">
    <property type="entry name" value="Nup49_C"/>
    <property type="match status" value="1"/>
</dbReference>
<dbReference type="Proteomes" id="UP001280581">
    <property type="component" value="Unassembled WGS sequence"/>
</dbReference>
<evidence type="ECO:0000256" key="1">
    <source>
        <dbReference type="ARBA" id="ARBA00004567"/>
    </source>
</evidence>
<feature type="region of interest" description="Disordered" evidence="8">
    <location>
        <begin position="15"/>
        <end position="175"/>
    </location>
</feature>
<evidence type="ECO:0000256" key="5">
    <source>
        <dbReference type="ARBA" id="ARBA00023010"/>
    </source>
</evidence>
<evidence type="ECO:0008006" key="11">
    <source>
        <dbReference type="Google" id="ProtNLM"/>
    </source>
</evidence>
<name>A0AAN6REQ1_9PLEO</name>
<keyword evidence="3" id="KW-0509">mRNA transport</keyword>
<dbReference type="InterPro" id="IPR025574">
    <property type="entry name" value="Nucleoporin_FG_rpt"/>
</dbReference>
<protein>
    <recommendedName>
        <fullName evidence="11">Nucleoporin NUP49/NSP49</fullName>
    </recommendedName>
</protein>
<comment type="caution">
    <text evidence="9">The sequence shown here is derived from an EMBL/GenBank/DDBJ whole genome shotgun (WGS) entry which is preliminary data.</text>
</comment>
<dbReference type="GO" id="GO:0051028">
    <property type="term" value="P:mRNA transport"/>
    <property type="evidence" value="ECO:0007669"/>
    <property type="project" value="UniProtKB-KW"/>
</dbReference>
<evidence type="ECO:0000256" key="4">
    <source>
        <dbReference type="ARBA" id="ARBA00022927"/>
    </source>
</evidence>
<dbReference type="AlphaFoldDB" id="A0AAN6REQ1"/>